<proteinExistence type="predicted"/>
<protein>
    <submittedName>
        <fullName evidence="1">Uncharacterized protein</fullName>
    </submittedName>
</protein>
<name>A0A645A7T5_9ZZZZ</name>
<dbReference type="AlphaFoldDB" id="A0A645A7T5"/>
<dbReference type="EMBL" id="VSSQ01012435">
    <property type="protein sequence ID" value="MPM49230.1"/>
    <property type="molecule type" value="Genomic_DNA"/>
</dbReference>
<sequence length="85" mass="9421">MIWYKKTSSADEVSQDRRCNAHLSAFAAGIGTLFALHKQVAGLHRAGPSATLDKAVFSFLFVGYCSMAFCQRQPEIQRKSSFYGL</sequence>
<reference evidence="1" key="1">
    <citation type="submission" date="2019-08" db="EMBL/GenBank/DDBJ databases">
        <authorList>
            <person name="Kucharzyk K."/>
            <person name="Murdoch R.W."/>
            <person name="Higgins S."/>
            <person name="Loffler F."/>
        </authorList>
    </citation>
    <scope>NUCLEOTIDE SEQUENCE</scope>
</reference>
<organism evidence="1">
    <name type="scientific">bioreactor metagenome</name>
    <dbReference type="NCBI Taxonomy" id="1076179"/>
    <lineage>
        <taxon>unclassified sequences</taxon>
        <taxon>metagenomes</taxon>
        <taxon>ecological metagenomes</taxon>
    </lineage>
</organism>
<accession>A0A645A7T5</accession>
<evidence type="ECO:0000313" key="1">
    <source>
        <dbReference type="EMBL" id="MPM49230.1"/>
    </source>
</evidence>
<comment type="caution">
    <text evidence="1">The sequence shown here is derived from an EMBL/GenBank/DDBJ whole genome shotgun (WGS) entry which is preliminary data.</text>
</comment>
<gene>
    <name evidence="1" type="ORF">SDC9_95958</name>
</gene>